<keyword evidence="2" id="KW-1185">Reference proteome</keyword>
<gene>
    <name evidence="1" type="ORF">IE53DRAFT_412855</name>
</gene>
<dbReference type="Proteomes" id="UP000245626">
    <property type="component" value="Unassembled WGS sequence"/>
</dbReference>
<protein>
    <submittedName>
        <fullName evidence="1">Uncharacterized protein</fullName>
    </submittedName>
</protein>
<dbReference type="EMBL" id="KZ820360">
    <property type="protein sequence ID" value="PWN47710.1"/>
    <property type="molecule type" value="Genomic_DNA"/>
</dbReference>
<name>A0ACD0NPG0_9BASI</name>
<sequence>MGECSEWCQRRSQVGGFLSREEAHRGKDLRLREEHRQEGLGRLLPRGIDPREAEERGNHPGTGEASLEREDGLSGRPIGKGPPARRKRKPEETAEGTEEEGPNHPEKLGVGGTTLASGVPVGTVLNFLDLLLPSSFSFSFLFFSSFSLSFLLATPSQLESTSWSSF</sequence>
<reference evidence="1 2" key="1">
    <citation type="journal article" date="2018" name="Mol. Biol. Evol.">
        <title>Broad Genomic Sampling Reveals a Smut Pathogenic Ancestry of the Fungal Clade Ustilaginomycotina.</title>
        <authorList>
            <person name="Kijpornyongpan T."/>
            <person name="Mondo S.J."/>
            <person name="Barry K."/>
            <person name="Sandor L."/>
            <person name="Lee J."/>
            <person name="Lipzen A."/>
            <person name="Pangilinan J."/>
            <person name="LaButti K."/>
            <person name="Hainaut M."/>
            <person name="Henrissat B."/>
            <person name="Grigoriev I.V."/>
            <person name="Spatafora J.W."/>
            <person name="Aime M.C."/>
        </authorList>
    </citation>
    <scope>NUCLEOTIDE SEQUENCE [LARGE SCALE GENOMIC DNA]</scope>
    <source>
        <strain evidence="1 2">SA 807</strain>
    </source>
</reference>
<accession>A0ACD0NPG0</accession>
<evidence type="ECO:0000313" key="2">
    <source>
        <dbReference type="Proteomes" id="UP000245626"/>
    </source>
</evidence>
<organism evidence="1 2">
    <name type="scientific">Violaceomyces palustris</name>
    <dbReference type="NCBI Taxonomy" id="1673888"/>
    <lineage>
        <taxon>Eukaryota</taxon>
        <taxon>Fungi</taxon>
        <taxon>Dikarya</taxon>
        <taxon>Basidiomycota</taxon>
        <taxon>Ustilaginomycotina</taxon>
        <taxon>Ustilaginomycetes</taxon>
        <taxon>Violaceomycetales</taxon>
        <taxon>Violaceomycetaceae</taxon>
        <taxon>Violaceomyces</taxon>
    </lineage>
</organism>
<proteinExistence type="predicted"/>
<evidence type="ECO:0000313" key="1">
    <source>
        <dbReference type="EMBL" id="PWN47710.1"/>
    </source>
</evidence>